<dbReference type="GO" id="GO:0005524">
    <property type="term" value="F:ATP binding"/>
    <property type="evidence" value="ECO:0007669"/>
    <property type="project" value="UniProtKB-KW"/>
</dbReference>
<evidence type="ECO:0000256" key="7">
    <source>
        <dbReference type="ARBA" id="ARBA00022840"/>
    </source>
</evidence>
<evidence type="ECO:0000313" key="14">
    <source>
        <dbReference type="EMBL" id="GGJ97884.1"/>
    </source>
</evidence>
<dbReference type="InterPro" id="IPR011006">
    <property type="entry name" value="CheY-like_superfamily"/>
</dbReference>
<evidence type="ECO:0000256" key="2">
    <source>
        <dbReference type="ARBA" id="ARBA00012438"/>
    </source>
</evidence>
<dbReference type="Pfam" id="PF07695">
    <property type="entry name" value="7TMR-DISM_7TM"/>
    <property type="match status" value="1"/>
</dbReference>
<protein>
    <recommendedName>
        <fullName evidence="2">histidine kinase</fullName>
        <ecNumber evidence="2">2.7.13.3</ecNumber>
    </recommendedName>
</protein>
<dbReference type="PROSITE" id="PS50110">
    <property type="entry name" value="RESPONSE_REGULATORY"/>
    <property type="match status" value="2"/>
</dbReference>
<dbReference type="EC" id="2.7.13.3" evidence="2"/>
<feature type="domain" description="Response regulatory" evidence="13">
    <location>
        <begin position="792"/>
        <end position="911"/>
    </location>
</feature>
<dbReference type="SMART" id="SM00387">
    <property type="entry name" value="HATPase_c"/>
    <property type="match status" value="1"/>
</dbReference>
<evidence type="ECO:0000256" key="5">
    <source>
        <dbReference type="ARBA" id="ARBA00022741"/>
    </source>
</evidence>
<keyword evidence="11" id="KW-0732">Signal</keyword>
<dbReference type="PROSITE" id="PS50109">
    <property type="entry name" value="HIS_KIN"/>
    <property type="match status" value="1"/>
</dbReference>
<dbReference type="CDD" id="cd17546">
    <property type="entry name" value="REC_hyHK_CKI1_RcsC-like"/>
    <property type="match status" value="2"/>
</dbReference>
<accession>A0A917PY61</accession>
<feature type="chain" id="PRO_5037755287" description="histidine kinase" evidence="11">
    <location>
        <begin position="27"/>
        <end position="923"/>
    </location>
</feature>
<feature type="modified residue" description="4-aspartylphosphate" evidence="9">
    <location>
        <position position="698"/>
    </location>
</feature>
<dbReference type="SUPFAM" id="SSF47384">
    <property type="entry name" value="Homodimeric domain of signal transducing histidine kinase"/>
    <property type="match status" value="1"/>
</dbReference>
<dbReference type="InterPro" id="IPR003661">
    <property type="entry name" value="HisK_dim/P_dom"/>
</dbReference>
<keyword evidence="15" id="KW-1185">Reference proteome</keyword>
<feature type="domain" description="Response regulatory" evidence="13">
    <location>
        <begin position="644"/>
        <end position="766"/>
    </location>
</feature>
<dbReference type="Pfam" id="PF00512">
    <property type="entry name" value="HisKA"/>
    <property type="match status" value="1"/>
</dbReference>
<dbReference type="InterPro" id="IPR036890">
    <property type="entry name" value="HATPase_C_sf"/>
</dbReference>
<dbReference type="PANTHER" id="PTHR45339">
    <property type="entry name" value="HYBRID SIGNAL TRANSDUCTION HISTIDINE KINASE J"/>
    <property type="match status" value="1"/>
</dbReference>
<dbReference type="Gene3D" id="2.60.40.2380">
    <property type="match status" value="1"/>
</dbReference>
<dbReference type="Gene3D" id="1.10.287.130">
    <property type="match status" value="1"/>
</dbReference>
<comment type="caution">
    <text evidence="14">The sequence shown here is derived from an EMBL/GenBank/DDBJ whole genome shotgun (WGS) entry which is preliminary data.</text>
</comment>
<dbReference type="GO" id="GO:0071474">
    <property type="term" value="P:cellular hyperosmotic response"/>
    <property type="evidence" value="ECO:0007669"/>
    <property type="project" value="TreeGrafter"/>
</dbReference>
<feature type="transmembrane region" description="Helical" evidence="10">
    <location>
        <begin position="291"/>
        <end position="310"/>
    </location>
</feature>
<dbReference type="CDD" id="cd00082">
    <property type="entry name" value="HisKA"/>
    <property type="match status" value="1"/>
</dbReference>
<keyword evidence="6 14" id="KW-0418">Kinase</keyword>
<dbReference type="Pfam" id="PF07696">
    <property type="entry name" value="7TMR-DISMED2"/>
    <property type="match status" value="1"/>
</dbReference>
<dbReference type="InterPro" id="IPR001789">
    <property type="entry name" value="Sig_transdc_resp-reg_receiver"/>
</dbReference>
<gene>
    <name evidence="14" type="ORF">GCM10009304_24690</name>
</gene>
<dbReference type="Pfam" id="PF00072">
    <property type="entry name" value="Response_reg"/>
    <property type="match status" value="2"/>
</dbReference>
<keyword evidence="7" id="KW-0067">ATP-binding</keyword>
<evidence type="ECO:0000256" key="8">
    <source>
        <dbReference type="ARBA" id="ARBA00023012"/>
    </source>
</evidence>
<dbReference type="Proteomes" id="UP000635983">
    <property type="component" value="Unassembled WGS sequence"/>
</dbReference>
<reference evidence="14" key="2">
    <citation type="submission" date="2020-09" db="EMBL/GenBank/DDBJ databases">
        <authorList>
            <person name="Sun Q."/>
            <person name="Ohkuma M."/>
        </authorList>
    </citation>
    <scope>NUCLEOTIDE SEQUENCE</scope>
    <source>
        <strain evidence="14">JCM 30078</strain>
    </source>
</reference>
<dbReference type="Gene3D" id="3.30.565.10">
    <property type="entry name" value="Histidine kinase-like ATPase, C-terminal domain"/>
    <property type="match status" value="1"/>
</dbReference>
<feature type="modified residue" description="4-aspartylphosphate" evidence="9">
    <location>
        <position position="841"/>
    </location>
</feature>
<keyword evidence="3 9" id="KW-0597">Phosphoprotein</keyword>
<keyword evidence="10" id="KW-1133">Transmembrane helix</keyword>
<keyword evidence="5" id="KW-0547">Nucleotide-binding</keyword>
<dbReference type="FunFam" id="1.10.287.130:FF:000002">
    <property type="entry name" value="Two-component osmosensing histidine kinase"/>
    <property type="match status" value="1"/>
</dbReference>
<evidence type="ECO:0000256" key="3">
    <source>
        <dbReference type="ARBA" id="ARBA00022553"/>
    </source>
</evidence>
<dbReference type="PANTHER" id="PTHR45339:SF1">
    <property type="entry name" value="HYBRID SIGNAL TRANSDUCTION HISTIDINE KINASE J"/>
    <property type="match status" value="1"/>
</dbReference>
<keyword evidence="8" id="KW-0902">Two-component regulatory system</keyword>
<dbReference type="InterPro" id="IPR011623">
    <property type="entry name" value="7TMR_DISM_rcpt_extracell_dom1"/>
</dbReference>
<organism evidence="14 15">
    <name type="scientific">Pseudomonas matsuisoli</name>
    <dbReference type="NCBI Taxonomy" id="1515666"/>
    <lineage>
        <taxon>Bacteria</taxon>
        <taxon>Pseudomonadati</taxon>
        <taxon>Pseudomonadota</taxon>
        <taxon>Gammaproteobacteria</taxon>
        <taxon>Pseudomonadales</taxon>
        <taxon>Pseudomonadaceae</taxon>
        <taxon>Pseudomonas</taxon>
    </lineage>
</organism>
<feature type="transmembrane region" description="Helical" evidence="10">
    <location>
        <begin position="351"/>
        <end position="372"/>
    </location>
</feature>
<feature type="transmembrane region" description="Helical" evidence="10">
    <location>
        <begin position="267"/>
        <end position="285"/>
    </location>
</feature>
<evidence type="ECO:0000256" key="11">
    <source>
        <dbReference type="SAM" id="SignalP"/>
    </source>
</evidence>
<proteinExistence type="predicted"/>
<name>A0A917PY61_9PSED</name>
<feature type="transmembrane region" description="Helical" evidence="10">
    <location>
        <begin position="172"/>
        <end position="190"/>
    </location>
</feature>
<dbReference type="Pfam" id="PF02518">
    <property type="entry name" value="HATPase_c"/>
    <property type="match status" value="1"/>
</dbReference>
<dbReference type="Gene3D" id="3.40.50.2300">
    <property type="match status" value="2"/>
</dbReference>
<feature type="transmembrane region" description="Helical" evidence="10">
    <location>
        <begin position="230"/>
        <end position="255"/>
    </location>
</feature>
<evidence type="ECO:0000313" key="15">
    <source>
        <dbReference type="Proteomes" id="UP000635983"/>
    </source>
</evidence>
<evidence type="ECO:0000259" key="13">
    <source>
        <dbReference type="PROSITE" id="PS50110"/>
    </source>
</evidence>
<keyword evidence="10" id="KW-0812">Transmembrane</keyword>
<evidence type="ECO:0000256" key="9">
    <source>
        <dbReference type="PROSITE-ProRule" id="PRU00169"/>
    </source>
</evidence>
<sequence>MFRLWIAIRLLVCLLLLGLSAPYASAQNVSGWMQLLDQDGNLQLEDLRNSRYRAFTSVNLNDIQLPSAPSALWLHYQIPGNQEPQLLRVFAPALDSIELYVMHGGERVQQVLTGVRMPFSSRPLRSRDYLLPIPLSADRLDVYVRLQSDHPQRPSVSLEPTAVAAAEDGHTLLIGALLCSLLLLGLYNVLRYTRNRSDCSLWLAGGVFSTLSVGLNSLGISSAWLGDYLWIQPLLTNLSILSLVLCALMLTWRFFSGVGEHPTPGRLLIAHIALVPVLALLMTAFQSASLLLLAFALLGSASLVILWVCSQHLRNGYRPARFLMVSSILFNLTFFGSLPALLGYWPVPIEWMLLFMLSVTAVCAALGSLAITERQVRILDTRNTESRDLAAASAELRAKAEFLAKISHEIRTPMNGVLGMSELLLGTPLSAKQRDYVQTIHSSGNELLVLINEILDISRLESGQIELDDVQFDLTGLLSECLDIFRTRAEQQKVELISFVQPQVPRVINGDPTRLRQVILSLLDHAFRQTEDGEILVVVALESTSSKTPRLRIAVQDTGRALTADDREALLRSELSSKELFSNNRVGGHLSLLIARHLVRLMQGTFGVQSGSERGSTLSINLPLDTERLLQPANDPESLLQGARILIVDDNDTCRKVLLQQCTSWGLQASVVASGKEALALLRTKAHIGEYFDIVLLDQEMPAMNGMQLAARIKEDPSLNNDVLLIMLTGISNAPGKIVARNAGIKRILAKPVAGYTLKTTLAEELLQRRQGIARLPQTPVSAPIDAPEGFRILVAEDNSISTKVIRGMLSKLNMQADTANDGEQALKAIQTKHYDLVLMDCEMPVLDGFAATERLRHWEREQNRPRTPVVALTAHILSEHKERAYRAGMDGHMSKPVELSQLRELIQHWISRKKAVQESHHR</sequence>
<evidence type="ECO:0000256" key="6">
    <source>
        <dbReference type="ARBA" id="ARBA00022777"/>
    </source>
</evidence>
<dbReference type="InterPro" id="IPR003594">
    <property type="entry name" value="HATPase_dom"/>
</dbReference>
<dbReference type="SUPFAM" id="SSF55874">
    <property type="entry name" value="ATPase domain of HSP90 chaperone/DNA topoisomerase II/histidine kinase"/>
    <property type="match status" value="1"/>
</dbReference>
<dbReference type="SUPFAM" id="SSF52172">
    <property type="entry name" value="CheY-like"/>
    <property type="match status" value="2"/>
</dbReference>
<reference evidence="14" key="1">
    <citation type="journal article" date="2014" name="Int. J. Syst. Evol. Microbiol.">
        <title>Complete genome sequence of Corynebacterium casei LMG S-19264T (=DSM 44701T), isolated from a smear-ripened cheese.</title>
        <authorList>
            <consortium name="US DOE Joint Genome Institute (JGI-PGF)"/>
            <person name="Walter F."/>
            <person name="Albersmeier A."/>
            <person name="Kalinowski J."/>
            <person name="Ruckert C."/>
        </authorList>
    </citation>
    <scope>NUCLEOTIDE SEQUENCE</scope>
    <source>
        <strain evidence="14">JCM 30078</strain>
    </source>
</reference>
<feature type="transmembrane region" description="Helical" evidence="10">
    <location>
        <begin position="322"/>
        <end position="345"/>
    </location>
</feature>
<dbReference type="AlphaFoldDB" id="A0A917PY61"/>
<dbReference type="InterPro" id="IPR036097">
    <property type="entry name" value="HisK_dim/P_sf"/>
</dbReference>
<evidence type="ECO:0000256" key="4">
    <source>
        <dbReference type="ARBA" id="ARBA00022679"/>
    </source>
</evidence>
<dbReference type="SMART" id="SM00448">
    <property type="entry name" value="REC"/>
    <property type="match status" value="2"/>
</dbReference>
<dbReference type="EMBL" id="BMPO01000005">
    <property type="protein sequence ID" value="GGJ97884.1"/>
    <property type="molecule type" value="Genomic_DNA"/>
</dbReference>
<dbReference type="GO" id="GO:0000155">
    <property type="term" value="F:phosphorelay sensor kinase activity"/>
    <property type="evidence" value="ECO:0007669"/>
    <property type="project" value="InterPro"/>
</dbReference>
<dbReference type="RefSeq" id="WP_188983542.1">
    <property type="nucleotide sequence ID" value="NZ_BMPO01000005.1"/>
</dbReference>
<dbReference type="InterPro" id="IPR005467">
    <property type="entry name" value="His_kinase_dom"/>
</dbReference>
<feature type="signal peptide" evidence="11">
    <location>
        <begin position="1"/>
        <end position="26"/>
    </location>
</feature>
<feature type="transmembrane region" description="Helical" evidence="10">
    <location>
        <begin position="202"/>
        <end position="224"/>
    </location>
</feature>
<feature type="domain" description="Histidine kinase" evidence="12">
    <location>
        <begin position="405"/>
        <end position="626"/>
    </location>
</feature>
<evidence type="ECO:0000256" key="10">
    <source>
        <dbReference type="SAM" id="Phobius"/>
    </source>
</evidence>
<evidence type="ECO:0000259" key="12">
    <source>
        <dbReference type="PROSITE" id="PS50109"/>
    </source>
</evidence>
<dbReference type="SMART" id="SM00388">
    <property type="entry name" value="HisKA"/>
    <property type="match status" value="1"/>
</dbReference>
<keyword evidence="4" id="KW-0808">Transferase</keyword>
<comment type="catalytic activity">
    <reaction evidence="1">
        <text>ATP + protein L-histidine = ADP + protein N-phospho-L-histidine.</text>
        <dbReference type="EC" id="2.7.13.3"/>
    </reaction>
</comment>
<keyword evidence="10" id="KW-0472">Membrane</keyword>
<dbReference type="InterPro" id="IPR011622">
    <property type="entry name" value="7TMR_DISM_rcpt_extracell_dom2"/>
</dbReference>
<evidence type="ECO:0000256" key="1">
    <source>
        <dbReference type="ARBA" id="ARBA00000085"/>
    </source>
</evidence>